<comment type="caution">
    <text evidence="7">The sequence shown here is derived from an EMBL/GenBank/DDBJ whole genome shotgun (WGS) entry which is preliminary data.</text>
</comment>
<comment type="subcellular location">
    <subcellularLocation>
        <location evidence="1">Cell membrane</location>
        <topology evidence="1">Multi-pass membrane protein</topology>
    </subcellularLocation>
</comment>
<dbReference type="AlphaFoldDB" id="A0A9D1SGM1"/>
<feature type="transmembrane region" description="Helical" evidence="6">
    <location>
        <begin position="407"/>
        <end position="427"/>
    </location>
</feature>
<feature type="transmembrane region" description="Helical" evidence="6">
    <location>
        <begin position="159"/>
        <end position="180"/>
    </location>
</feature>
<protein>
    <recommendedName>
        <fullName evidence="9">MATE family efflux transporter</fullName>
    </recommendedName>
</protein>
<feature type="transmembrane region" description="Helical" evidence="6">
    <location>
        <begin position="130"/>
        <end position="152"/>
    </location>
</feature>
<accession>A0A9D1SGM1</accession>
<dbReference type="GO" id="GO:0005886">
    <property type="term" value="C:plasma membrane"/>
    <property type="evidence" value="ECO:0007669"/>
    <property type="project" value="UniProtKB-SubCell"/>
</dbReference>
<keyword evidence="4 6" id="KW-1133">Transmembrane helix</keyword>
<feature type="transmembrane region" description="Helical" evidence="6">
    <location>
        <begin position="89"/>
        <end position="110"/>
    </location>
</feature>
<dbReference type="Pfam" id="PF01554">
    <property type="entry name" value="MatE"/>
    <property type="match status" value="1"/>
</dbReference>
<evidence type="ECO:0000256" key="6">
    <source>
        <dbReference type="SAM" id="Phobius"/>
    </source>
</evidence>
<feature type="transmembrane region" description="Helical" evidence="6">
    <location>
        <begin position="231"/>
        <end position="252"/>
    </location>
</feature>
<sequence length="557" mass="60016">MKQDTMFVKKLFGRFFLPALFSSLALAVGSVADSLYVGRSIGENGLFVIGAAYPIYMVFSTLSIGMASGGAVHFAAALGEGKEKKARNIFFSTLFFDFVGIVLIVLLGLILRDPLIRLLGAEGNGEMRSYVTLMLAVSPVLFLQAPLQYFVYADGNPRLASAALVAGNLCDCAFGFLFIVVLKAGVIGSVCSTLCGAIVMECVCLVHFVGGKGALGFRNCGKPSLKIAARSFFTGFSTGAVYFYQFVTVLVINRILLNIGGEWGVAVYDVVYNLGSIVTAVTEGTSMALIALVSTFYSERNAAGIRGSLRLAGISCFALTAVLGGGLALAAPSCCFLFGISADYLQEAAYAMRLYMASMAFACLNGALGAYFQSIASEKVSYLITALRSFVLLLLFAGLFSSGGYPVFWYCFLGAEAATFAVAASVAGRRKIFREDGCSVFSETFIGKPEEISDLCERVQGFLSAQGESEKRSYFISLSADEVFRLIAANGDTVVLQFTLIYRKGEDCVLHFRDNARHFDLTQLSEEDEIGLRIIRSKAKSFYYRPQVGFNTLTVTF</sequence>
<evidence type="ECO:0000313" key="7">
    <source>
        <dbReference type="EMBL" id="HIU59734.1"/>
    </source>
</evidence>
<name>A0A9D1SGM1_9FIRM</name>
<dbReference type="EMBL" id="DVMZ01000174">
    <property type="protein sequence ID" value="HIU59734.1"/>
    <property type="molecule type" value="Genomic_DNA"/>
</dbReference>
<feature type="transmembrane region" description="Helical" evidence="6">
    <location>
        <begin position="56"/>
        <end position="77"/>
    </location>
</feature>
<reference evidence="7" key="2">
    <citation type="journal article" date="2021" name="PeerJ">
        <title>Extensive microbial diversity within the chicken gut microbiome revealed by metagenomics and culture.</title>
        <authorList>
            <person name="Gilroy R."/>
            <person name="Ravi A."/>
            <person name="Getino M."/>
            <person name="Pursley I."/>
            <person name="Horton D.L."/>
            <person name="Alikhan N.F."/>
            <person name="Baker D."/>
            <person name="Gharbi K."/>
            <person name="Hall N."/>
            <person name="Watson M."/>
            <person name="Adriaenssens E.M."/>
            <person name="Foster-Nyarko E."/>
            <person name="Jarju S."/>
            <person name="Secka A."/>
            <person name="Antonio M."/>
            <person name="Oren A."/>
            <person name="Chaudhuri R.R."/>
            <person name="La Ragione R."/>
            <person name="Hildebrand F."/>
            <person name="Pallen M.J."/>
        </authorList>
    </citation>
    <scope>NUCLEOTIDE SEQUENCE</scope>
    <source>
        <strain evidence="7">11687</strain>
    </source>
</reference>
<organism evidence="7 8">
    <name type="scientific">Candidatus Scatosoma pullistercoris</name>
    <dbReference type="NCBI Taxonomy" id="2840934"/>
    <lineage>
        <taxon>Bacteria</taxon>
        <taxon>Bacillati</taxon>
        <taxon>Bacillota</taxon>
        <taxon>Clostridia</taxon>
        <taxon>Candidatus Scatosoma</taxon>
    </lineage>
</organism>
<feature type="transmembrane region" description="Helical" evidence="6">
    <location>
        <begin position="380"/>
        <end position="401"/>
    </location>
</feature>
<evidence type="ECO:0000256" key="2">
    <source>
        <dbReference type="ARBA" id="ARBA00022475"/>
    </source>
</evidence>
<dbReference type="InterPro" id="IPR002528">
    <property type="entry name" value="MATE_fam"/>
</dbReference>
<dbReference type="Proteomes" id="UP000824081">
    <property type="component" value="Unassembled WGS sequence"/>
</dbReference>
<evidence type="ECO:0000256" key="4">
    <source>
        <dbReference type="ARBA" id="ARBA00022989"/>
    </source>
</evidence>
<reference evidence="7" key="1">
    <citation type="submission" date="2020-10" db="EMBL/GenBank/DDBJ databases">
        <authorList>
            <person name="Gilroy R."/>
        </authorList>
    </citation>
    <scope>NUCLEOTIDE SEQUENCE</scope>
    <source>
        <strain evidence="7">11687</strain>
    </source>
</reference>
<dbReference type="InterPro" id="IPR051327">
    <property type="entry name" value="MATE_MepA_subfamily"/>
</dbReference>
<feature type="transmembrane region" description="Helical" evidence="6">
    <location>
        <begin position="354"/>
        <end position="373"/>
    </location>
</feature>
<dbReference type="GO" id="GO:0042910">
    <property type="term" value="F:xenobiotic transmembrane transporter activity"/>
    <property type="evidence" value="ECO:0007669"/>
    <property type="project" value="InterPro"/>
</dbReference>
<evidence type="ECO:0000256" key="1">
    <source>
        <dbReference type="ARBA" id="ARBA00004651"/>
    </source>
</evidence>
<dbReference type="PANTHER" id="PTHR43823:SF3">
    <property type="entry name" value="MULTIDRUG EXPORT PROTEIN MEPA"/>
    <property type="match status" value="1"/>
</dbReference>
<feature type="transmembrane region" description="Helical" evidence="6">
    <location>
        <begin position="309"/>
        <end position="342"/>
    </location>
</feature>
<evidence type="ECO:0000313" key="8">
    <source>
        <dbReference type="Proteomes" id="UP000824081"/>
    </source>
</evidence>
<dbReference type="PANTHER" id="PTHR43823">
    <property type="entry name" value="SPORULATION PROTEIN YKVU"/>
    <property type="match status" value="1"/>
</dbReference>
<evidence type="ECO:0000256" key="5">
    <source>
        <dbReference type="ARBA" id="ARBA00023136"/>
    </source>
</evidence>
<feature type="transmembrane region" description="Helical" evidence="6">
    <location>
        <begin position="272"/>
        <end position="297"/>
    </location>
</feature>
<gene>
    <name evidence="7" type="ORF">IAC57_06490</name>
</gene>
<keyword evidence="3 6" id="KW-0812">Transmembrane</keyword>
<evidence type="ECO:0000256" key="3">
    <source>
        <dbReference type="ARBA" id="ARBA00022692"/>
    </source>
</evidence>
<keyword evidence="5 6" id="KW-0472">Membrane</keyword>
<feature type="transmembrane region" description="Helical" evidence="6">
    <location>
        <begin position="186"/>
        <end position="210"/>
    </location>
</feature>
<keyword evidence="2" id="KW-1003">Cell membrane</keyword>
<proteinExistence type="predicted"/>
<dbReference type="GO" id="GO:0015297">
    <property type="term" value="F:antiporter activity"/>
    <property type="evidence" value="ECO:0007669"/>
    <property type="project" value="InterPro"/>
</dbReference>
<evidence type="ECO:0008006" key="9">
    <source>
        <dbReference type="Google" id="ProtNLM"/>
    </source>
</evidence>